<dbReference type="UniPathway" id="UPA00958"/>
<dbReference type="PANTHER" id="PTHR42755:SF1">
    <property type="entry name" value="3-DEOXY-D-MANNO-OCTULOSONIC ACID TRANSFERASE, MITOCHONDRIAL-RELATED"/>
    <property type="match status" value="1"/>
</dbReference>
<dbReference type="Pfam" id="PF04413">
    <property type="entry name" value="Glycos_transf_N"/>
    <property type="match status" value="1"/>
</dbReference>
<dbReference type="AlphaFoldDB" id="A3UB48"/>
<keyword evidence="8" id="KW-0448">Lipopolysaccharide biosynthesis</keyword>
<feature type="active site" description="Proton acceptor" evidence="7">
    <location>
        <position position="35"/>
    </location>
</feature>
<dbReference type="EMBL" id="CP002046">
    <property type="protein sequence ID" value="EAP87034.1"/>
    <property type="molecule type" value="Genomic_DNA"/>
</dbReference>
<comment type="catalytic activity">
    <reaction evidence="6 8">
        <text>lipid IVA (E. coli) + CMP-3-deoxy-beta-D-manno-octulosonate = alpha-Kdo-(2-&gt;6)-lipid IVA (E. coli) + CMP + H(+)</text>
        <dbReference type="Rhea" id="RHEA:28066"/>
        <dbReference type="ChEBI" id="CHEBI:15378"/>
        <dbReference type="ChEBI" id="CHEBI:58603"/>
        <dbReference type="ChEBI" id="CHEBI:60364"/>
        <dbReference type="ChEBI" id="CHEBI:60377"/>
        <dbReference type="ChEBI" id="CHEBI:85987"/>
        <dbReference type="EC" id="2.4.99.12"/>
    </reaction>
</comment>
<keyword evidence="8" id="KW-1003">Cell membrane</keyword>
<dbReference type="InterPro" id="IPR007507">
    <property type="entry name" value="Glycos_transf_N"/>
</dbReference>
<dbReference type="InterPro" id="IPR039901">
    <property type="entry name" value="Kdotransferase"/>
</dbReference>
<dbReference type="KEGG" id="cat:CA2559_13378"/>
<evidence type="ECO:0000259" key="9">
    <source>
        <dbReference type="Pfam" id="PF04413"/>
    </source>
</evidence>
<comment type="pathway">
    <text evidence="1 8">Bacterial outer membrane biogenesis; LPS core biosynthesis.</text>
</comment>
<evidence type="ECO:0000313" key="10">
    <source>
        <dbReference type="EMBL" id="EAP87034.1"/>
    </source>
</evidence>
<protein>
    <recommendedName>
        <fullName evidence="3 8">3-deoxy-D-manno-octulosonic acid transferase</fullName>
        <shortName evidence="8">Kdo transferase</shortName>
        <ecNumber evidence="2 8">2.4.99.12</ecNumber>
    </recommendedName>
    <alternativeName>
        <fullName evidence="5 8">Lipid IV(A) 3-deoxy-D-manno-octulosonic acid transferase</fullName>
    </alternativeName>
</protein>
<dbReference type="HOGENOM" id="CLU_036146_2_1_10"/>
<evidence type="ECO:0000256" key="1">
    <source>
        <dbReference type="ARBA" id="ARBA00004713"/>
    </source>
</evidence>
<dbReference type="GO" id="GO:0009244">
    <property type="term" value="P:lipopolysaccharide core region biosynthetic process"/>
    <property type="evidence" value="ECO:0007669"/>
    <property type="project" value="UniProtKB-UniRule"/>
</dbReference>
<dbReference type="EC" id="2.4.99.12" evidence="2 8"/>
<dbReference type="InterPro" id="IPR038107">
    <property type="entry name" value="Glycos_transf_N_sf"/>
</dbReference>
<sequence length="395" mass="44697">MKLFVTGRQHVFDTLEEKIAANDHIIWFHVASLGEYEQAVPIINALKKNHPIHKILVSFFSPSGYEVKKNNSIADVVVYLPLDSIKNAKQFIKLAHPDIAVFIKYEIWPNYLRLLKKEAIPTILASGLFRSSQIYFKPYGGFMKKALCSFDYYFVQDNASKTLLQSIGIDQVSVSGDTRFDRVSHQIEMNNTLAFIEEFLDEHLCVVCGSTWPEDDAILINYVNSFKEKKAKPVKFIIAPHEIKPEKIKKLREKLKLPTVSYSNKDASNLKDHQVFIIDTIGLLTKIYSYANIAYVGGAMGTSGLHNILEPATFGVPIVIGCNYEKFPEANRLRQLAGLYSVKNEDDVASIFNKLIYDDSFRETTGLIAEHFINSNTGATKITVDYINNTLRPSI</sequence>
<keyword evidence="8" id="KW-0472">Membrane</keyword>
<dbReference type="eggNOG" id="COG1519">
    <property type="taxonomic scope" value="Bacteria"/>
</dbReference>
<reference evidence="10 11" key="1">
    <citation type="journal article" date="2010" name="J. Bacteriol.">
        <title>The complete genome sequence of Croceibacter atlanticus HTCC2559T.</title>
        <authorList>
            <person name="Oh H.M."/>
            <person name="Kang I."/>
            <person name="Ferriera S."/>
            <person name="Giovannoni S.J."/>
            <person name="Cho J.C."/>
        </authorList>
    </citation>
    <scope>NUCLEOTIDE SEQUENCE [LARGE SCALE GENOMIC DNA]</scope>
    <source>
        <strain evidence="11">ATCC BAA-628 / HTCC2559 / KCTC 12090</strain>
    </source>
</reference>
<dbReference type="SUPFAM" id="SSF53756">
    <property type="entry name" value="UDP-Glycosyltransferase/glycogen phosphorylase"/>
    <property type="match status" value="1"/>
</dbReference>
<comment type="function">
    <text evidence="8">Involved in lipopolysaccharide (LPS) biosynthesis. Catalyzes the transfer of 3-deoxy-D-manno-octulosonate (Kdo) residue(s) from CMP-Kdo to lipid IV(A), the tetraacyldisaccharide-1,4'-bisphosphate precursor of lipid A.</text>
</comment>
<dbReference type="Gene3D" id="3.40.50.11720">
    <property type="entry name" value="3-Deoxy-D-manno-octulosonic-acid transferase, N-terminal domain"/>
    <property type="match status" value="1"/>
</dbReference>
<evidence type="ECO:0000256" key="8">
    <source>
        <dbReference type="RuleBase" id="RU365103"/>
    </source>
</evidence>
<evidence type="ECO:0000256" key="3">
    <source>
        <dbReference type="ARBA" id="ARBA00019077"/>
    </source>
</evidence>
<evidence type="ECO:0000256" key="5">
    <source>
        <dbReference type="ARBA" id="ARBA00031445"/>
    </source>
</evidence>
<comment type="subcellular location">
    <subcellularLocation>
        <location evidence="8">Cell membrane</location>
    </subcellularLocation>
</comment>
<accession>A3UB48</accession>
<evidence type="ECO:0000313" key="11">
    <source>
        <dbReference type="Proteomes" id="UP000002297"/>
    </source>
</evidence>
<dbReference type="GeneID" id="89454385"/>
<evidence type="ECO:0000256" key="6">
    <source>
        <dbReference type="ARBA" id="ARBA00049183"/>
    </source>
</evidence>
<dbReference type="Gene3D" id="3.40.50.2000">
    <property type="entry name" value="Glycogen Phosphorylase B"/>
    <property type="match status" value="1"/>
</dbReference>
<gene>
    <name evidence="10" type="ordered locus">CA2559_13378</name>
</gene>
<proteinExistence type="inferred from homology"/>
<dbReference type="GO" id="GO:0009245">
    <property type="term" value="P:lipid A biosynthetic process"/>
    <property type="evidence" value="ECO:0007669"/>
    <property type="project" value="TreeGrafter"/>
</dbReference>
<dbReference type="PANTHER" id="PTHR42755">
    <property type="entry name" value="3-DEOXY-MANNO-OCTULOSONATE CYTIDYLYLTRANSFERASE"/>
    <property type="match status" value="1"/>
</dbReference>
<evidence type="ECO:0000256" key="7">
    <source>
        <dbReference type="PIRSR" id="PIRSR639901-1"/>
    </source>
</evidence>
<dbReference type="GO" id="GO:0043842">
    <property type="term" value="F:Kdo transferase activity"/>
    <property type="evidence" value="ECO:0007669"/>
    <property type="project" value="UniProtKB-EC"/>
</dbReference>
<evidence type="ECO:0000256" key="4">
    <source>
        <dbReference type="ARBA" id="ARBA00022679"/>
    </source>
</evidence>
<dbReference type="CAZy" id="GT30">
    <property type="family name" value="Glycosyltransferase Family 30"/>
</dbReference>
<name>A3UB48_CROAH</name>
<dbReference type="Proteomes" id="UP000002297">
    <property type="component" value="Chromosome"/>
</dbReference>
<dbReference type="STRING" id="216432.CA2559_13378"/>
<keyword evidence="4 8" id="KW-0808">Transferase</keyword>
<dbReference type="RefSeq" id="WP_013188415.1">
    <property type="nucleotide sequence ID" value="NC_014230.1"/>
</dbReference>
<evidence type="ECO:0000256" key="2">
    <source>
        <dbReference type="ARBA" id="ARBA00012621"/>
    </source>
</evidence>
<keyword evidence="11" id="KW-1185">Reference proteome</keyword>
<dbReference type="GO" id="GO:0005886">
    <property type="term" value="C:plasma membrane"/>
    <property type="evidence" value="ECO:0007669"/>
    <property type="project" value="UniProtKB-SubCell"/>
</dbReference>
<organism evidence="10 11">
    <name type="scientific">Croceibacter atlanticus (strain ATCC BAA-628 / JCM 21780 / CIP 108009 / IAM 15332 / KCTC 12090 / HTCC2559)</name>
    <dbReference type="NCBI Taxonomy" id="216432"/>
    <lineage>
        <taxon>Bacteria</taxon>
        <taxon>Pseudomonadati</taxon>
        <taxon>Bacteroidota</taxon>
        <taxon>Flavobacteriia</taxon>
        <taxon>Flavobacteriales</taxon>
        <taxon>Flavobacteriaceae</taxon>
        <taxon>Croceibacter</taxon>
    </lineage>
</organism>
<feature type="domain" description="3-deoxy-D-manno-octulosonic-acid transferase N-terminal" evidence="9">
    <location>
        <begin position="20"/>
        <end position="181"/>
    </location>
</feature>
<comment type="similarity">
    <text evidence="8">Belongs to the glycosyltransferase group 1 family.</text>
</comment>